<organism evidence="1 2">
    <name type="scientific">Buchananella hordeovulneris</name>
    <dbReference type="NCBI Taxonomy" id="52770"/>
    <lineage>
        <taxon>Bacteria</taxon>
        <taxon>Bacillati</taxon>
        <taxon>Actinomycetota</taxon>
        <taxon>Actinomycetes</taxon>
        <taxon>Actinomycetales</taxon>
        <taxon>Actinomycetaceae</taxon>
        <taxon>Buchananella</taxon>
    </lineage>
</organism>
<dbReference type="EMBL" id="MQVS01000012">
    <property type="protein sequence ID" value="OKL50924.1"/>
    <property type="molecule type" value="Genomic_DNA"/>
</dbReference>
<comment type="caution">
    <text evidence="1">The sequence shown here is derived from an EMBL/GenBank/DDBJ whole genome shotgun (WGS) entry which is preliminary data.</text>
</comment>
<dbReference type="OrthoDB" id="3253805at2"/>
<proteinExistence type="predicted"/>
<accession>A0A1Q5PTN6</accession>
<protein>
    <submittedName>
        <fullName evidence="1">Uncharacterized protein</fullName>
    </submittedName>
</protein>
<evidence type="ECO:0000313" key="1">
    <source>
        <dbReference type="EMBL" id="OKL50924.1"/>
    </source>
</evidence>
<dbReference type="Proteomes" id="UP000185612">
    <property type="component" value="Unassembled WGS sequence"/>
</dbReference>
<reference evidence="2" key="1">
    <citation type="submission" date="2016-12" db="EMBL/GenBank/DDBJ databases">
        <authorList>
            <person name="Meng X."/>
        </authorList>
    </citation>
    <scope>NUCLEOTIDE SEQUENCE [LARGE SCALE GENOMIC DNA]</scope>
    <source>
        <strain evidence="2">DSM 20732</strain>
    </source>
</reference>
<keyword evidence="2" id="KW-1185">Reference proteome</keyword>
<dbReference type="AlphaFoldDB" id="A0A1Q5PTN6"/>
<name>A0A1Q5PTN6_9ACTO</name>
<evidence type="ECO:0000313" key="2">
    <source>
        <dbReference type="Proteomes" id="UP000185612"/>
    </source>
</evidence>
<gene>
    <name evidence="1" type="ORF">BSZ40_09810</name>
</gene>
<sequence length="272" mass="30887">MITEKNLDIWALPTDPYIGWREGILETHAYGLLVDQCMERHNFPQYQRGWDAFAPRADFLSPSGQQLFNERTAAQYGYRLGEEPGDLVWAERQARSQGEDPDAQYGQIYADQLLVCEDEATRIIHPDIDQWEDAPTTPTQKTISELDKLAVDLTAADLQAAAAAWRECMAPLGIADLPERPWPMSWPRIPASLRTAWNWETTSTASAAEIEVALHDAQCRTSSGWQQTLYDQQWALHADFVTSHAEELRAVLDEIEAREQRLLALIRDHSTP</sequence>
<dbReference type="RefSeq" id="WP_073825865.1">
    <property type="nucleotide sequence ID" value="NZ_MQVS01000012.1"/>
</dbReference>